<evidence type="ECO:0000259" key="1">
    <source>
        <dbReference type="Pfam" id="PF00646"/>
    </source>
</evidence>
<dbReference type="PANTHER" id="PTHR31639:SF256">
    <property type="entry name" value="OS07G0242900 PROTEIN"/>
    <property type="match status" value="1"/>
</dbReference>
<dbReference type="SUPFAM" id="SSF52047">
    <property type="entry name" value="RNI-like"/>
    <property type="match status" value="1"/>
</dbReference>
<gene>
    <name evidence="3" type="ORF">LUZ61_017135</name>
</gene>
<dbReference type="Gene3D" id="3.80.10.10">
    <property type="entry name" value="Ribonuclease Inhibitor"/>
    <property type="match status" value="1"/>
</dbReference>
<name>A0AAD5Z6Z7_9POAL</name>
<protein>
    <recommendedName>
        <fullName evidence="5">F-box domain-containing protein</fullName>
    </recommendedName>
</protein>
<evidence type="ECO:0000313" key="3">
    <source>
        <dbReference type="EMBL" id="KAJ3687971.1"/>
    </source>
</evidence>
<accession>A0AAD5Z6Z7</accession>
<dbReference type="SUPFAM" id="SSF81383">
    <property type="entry name" value="F-box domain"/>
    <property type="match status" value="1"/>
</dbReference>
<evidence type="ECO:0000313" key="4">
    <source>
        <dbReference type="Proteomes" id="UP001210211"/>
    </source>
</evidence>
<dbReference type="Pfam" id="PF00646">
    <property type="entry name" value="F-box"/>
    <property type="match status" value="1"/>
</dbReference>
<organism evidence="3 4">
    <name type="scientific">Rhynchospora tenuis</name>
    <dbReference type="NCBI Taxonomy" id="198213"/>
    <lineage>
        <taxon>Eukaryota</taxon>
        <taxon>Viridiplantae</taxon>
        <taxon>Streptophyta</taxon>
        <taxon>Embryophyta</taxon>
        <taxon>Tracheophyta</taxon>
        <taxon>Spermatophyta</taxon>
        <taxon>Magnoliopsida</taxon>
        <taxon>Liliopsida</taxon>
        <taxon>Poales</taxon>
        <taxon>Cyperaceae</taxon>
        <taxon>Cyperoideae</taxon>
        <taxon>Rhynchosporeae</taxon>
        <taxon>Rhynchospora</taxon>
    </lineage>
</organism>
<dbReference type="EMBL" id="JAMRDG010000002">
    <property type="protein sequence ID" value="KAJ3687971.1"/>
    <property type="molecule type" value="Genomic_DNA"/>
</dbReference>
<proteinExistence type="predicted"/>
<dbReference type="InterPro" id="IPR055411">
    <property type="entry name" value="LRR_FXL15/At3g58940/PEG3-like"/>
</dbReference>
<reference evidence="3 4" key="1">
    <citation type="journal article" date="2022" name="Cell">
        <title>Repeat-based holocentromeres influence genome architecture and karyotype evolution.</title>
        <authorList>
            <person name="Hofstatter P.G."/>
            <person name="Thangavel G."/>
            <person name="Lux T."/>
            <person name="Neumann P."/>
            <person name="Vondrak T."/>
            <person name="Novak P."/>
            <person name="Zhang M."/>
            <person name="Costa L."/>
            <person name="Castellani M."/>
            <person name="Scott A."/>
            <person name="Toegelov H."/>
            <person name="Fuchs J."/>
            <person name="Mata-Sucre Y."/>
            <person name="Dias Y."/>
            <person name="Vanzela A.L.L."/>
            <person name="Huettel B."/>
            <person name="Almeida C.C.S."/>
            <person name="Simkova H."/>
            <person name="Souza G."/>
            <person name="Pedrosa-Harand A."/>
            <person name="Macas J."/>
            <person name="Mayer K.F.X."/>
            <person name="Houben A."/>
            <person name="Marques A."/>
        </authorList>
    </citation>
    <scope>NUCLEOTIDE SEQUENCE [LARGE SCALE GENOMIC DNA]</scope>
    <source>
        <strain evidence="3">RhyTen1mFocal</strain>
    </source>
</reference>
<dbReference type="PANTHER" id="PTHR31639">
    <property type="entry name" value="F-BOX PROTEIN-LIKE"/>
    <property type="match status" value="1"/>
</dbReference>
<dbReference type="Proteomes" id="UP001210211">
    <property type="component" value="Unassembled WGS sequence"/>
</dbReference>
<keyword evidence="4" id="KW-1185">Reference proteome</keyword>
<feature type="domain" description="F-box/LRR-repeat protein 15/At3g58940/PEG3-like LRR" evidence="2">
    <location>
        <begin position="108"/>
        <end position="243"/>
    </location>
</feature>
<comment type="caution">
    <text evidence="3">The sequence shown here is derived from an EMBL/GenBank/DDBJ whole genome shotgun (WGS) entry which is preliminary data.</text>
</comment>
<dbReference type="Pfam" id="PF24758">
    <property type="entry name" value="LRR_At5g56370"/>
    <property type="match status" value="1"/>
</dbReference>
<dbReference type="InterPro" id="IPR032675">
    <property type="entry name" value="LRR_dom_sf"/>
</dbReference>
<feature type="domain" description="F-box" evidence="1">
    <location>
        <begin position="7"/>
        <end position="47"/>
    </location>
</feature>
<evidence type="ECO:0008006" key="5">
    <source>
        <dbReference type="Google" id="ProtNLM"/>
    </source>
</evidence>
<sequence length="434" mass="49085">MGGADRISALPEEIKISILSRLNVKYAIRTSALARSWRHLWTHLPCLRLGIGCDRDLLDYDNDSGDLRVTSDWIERVSNLISSLRGPLVVFKLSHLFRTRQSPLVQNLLHLLLQKGGVETLHLSSCFEKVHVHLPPFHSLKVLRLFGCHVLLPAGFRGFNSLTNLCLDHVEISNDHLHFLIHTSNNLTTFMALYFVTAQVPLSVNISSPLLRHLNFQIDDSVDKVSVISAPCLEQVEISTSNHTDSSSKKFAPVALGLLISISMVSSLNLYSPILKCLSLVTLPFNFTFPRLRSLTFCFFIDTMVKTMYDAFFRLLRSMPFVEELKLLCPYSNQNNCVEILKQELLEKKREGISCLNQTLEIVTINMKNVMIGVILGNFFLLNARVLKLMKFECSTWSVIKPSMIKELQKAEVTSSAAKVVIFCHKENVSINIK</sequence>
<dbReference type="InterPro" id="IPR001810">
    <property type="entry name" value="F-box_dom"/>
</dbReference>
<evidence type="ECO:0000259" key="2">
    <source>
        <dbReference type="Pfam" id="PF24758"/>
    </source>
</evidence>
<dbReference type="AlphaFoldDB" id="A0AAD5Z6Z7"/>
<dbReference type="InterPro" id="IPR036047">
    <property type="entry name" value="F-box-like_dom_sf"/>
</dbReference>